<name>A0AAV8YX76_9CUCU</name>
<sequence>MISFDNHTAEQWVEDIRKYQEELRNGKDCHYTKLTNSRDGHIVPYRNGSTVLVHIRHSPPSTRWKETLKVTLLLRFQRIISYTYPTLCPNCQLQNTESSSFLTPFDHQQYIAGFDKNFQVHIPLYGTVEVDFKNGQAKAEIDVQKWHKGELLFHYSSWPYTSRTDIKELQPISLNKNTHYIKQTNYRNYERVFGKKETEWQCTLKSVTKESL</sequence>
<dbReference type="AlphaFoldDB" id="A0AAV8YX76"/>
<proteinExistence type="predicted"/>
<evidence type="ECO:0000313" key="2">
    <source>
        <dbReference type="EMBL" id="KAJ8955350.1"/>
    </source>
</evidence>
<keyword evidence="3" id="KW-1185">Reference proteome</keyword>
<dbReference type="InterPro" id="IPR015819">
    <property type="entry name" value="Lipid_transp_b-sht_shell"/>
</dbReference>
<dbReference type="InterPro" id="IPR015255">
    <property type="entry name" value="Vitellinogen_open_b-sht"/>
</dbReference>
<comment type="caution">
    <text evidence="2">The sequence shown here is derived from an EMBL/GenBank/DDBJ whole genome shotgun (WGS) entry which is preliminary data.</text>
</comment>
<evidence type="ECO:0000259" key="1">
    <source>
        <dbReference type="Pfam" id="PF09172"/>
    </source>
</evidence>
<dbReference type="SUPFAM" id="SSF56968">
    <property type="entry name" value="Lipovitellin-phosvitin complex, beta-sheet shell regions"/>
    <property type="match status" value="1"/>
</dbReference>
<dbReference type="Proteomes" id="UP001162162">
    <property type="component" value="Unassembled WGS sequence"/>
</dbReference>
<organism evidence="2 3">
    <name type="scientific">Aromia moschata</name>
    <dbReference type="NCBI Taxonomy" id="1265417"/>
    <lineage>
        <taxon>Eukaryota</taxon>
        <taxon>Metazoa</taxon>
        <taxon>Ecdysozoa</taxon>
        <taxon>Arthropoda</taxon>
        <taxon>Hexapoda</taxon>
        <taxon>Insecta</taxon>
        <taxon>Pterygota</taxon>
        <taxon>Neoptera</taxon>
        <taxon>Endopterygota</taxon>
        <taxon>Coleoptera</taxon>
        <taxon>Polyphaga</taxon>
        <taxon>Cucujiformia</taxon>
        <taxon>Chrysomeloidea</taxon>
        <taxon>Cerambycidae</taxon>
        <taxon>Cerambycinae</taxon>
        <taxon>Callichromatini</taxon>
        <taxon>Aromia</taxon>
    </lineage>
</organism>
<protein>
    <recommendedName>
        <fullName evidence="1">Vitellinogen open beta-sheet domain-containing protein</fullName>
    </recommendedName>
</protein>
<evidence type="ECO:0000313" key="3">
    <source>
        <dbReference type="Proteomes" id="UP001162162"/>
    </source>
</evidence>
<reference evidence="2" key="1">
    <citation type="journal article" date="2023" name="Insect Mol. Biol.">
        <title>Genome sequencing provides insights into the evolution of gene families encoding plant cell wall-degrading enzymes in longhorned beetles.</title>
        <authorList>
            <person name="Shin N.R."/>
            <person name="Okamura Y."/>
            <person name="Kirsch R."/>
            <person name="Pauchet Y."/>
        </authorList>
    </citation>
    <scope>NUCLEOTIDE SEQUENCE</scope>
    <source>
        <strain evidence="2">AMC_N1</strain>
    </source>
</reference>
<accession>A0AAV8YX76</accession>
<dbReference type="EMBL" id="JAPWTK010000038">
    <property type="protein sequence ID" value="KAJ8955350.1"/>
    <property type="molecule type" value="Genomic_DNA"/>
</dbReference>
<gene>
    <name evidence="2" type="ORF">NQ318_003444</name>
</gene>
<dbReference type="Pfam" id="PF09172">
    <property type="entry name" value="Vit_open_b-sht"/>
    <property type="match status" value="1"/>
</dbReference>
<dbReference type="GO" id="GO:0005319">
    <property type="term" value="F:lipid transporter activity"/>
    <property type="evidence" value="ECO:0007669"/>
    <property type="project" value="InterPro"/>
</dbReference>
<feature type="domain" description="Vitellinogen open beta-sheet" evidence="1">
    <location>
        <begin position="100"/>
        <end position="145"/>
    </location>
</feature>